<reference evidence="6" key="1">
    <citation type="submission" date="2015-07" db="EMBL/GenBank/DDBJ databases">
        <authorList>
            <person name="Ju K.-S."/>
            <person name="Doroghazi J.R."/>
            <person name="Metcalf W.W."/>
        </authorList>
    </citation>
    <scope>NUCLEOTIDE SEQUENCE [LARGE SCALE GENOMIC DNA]</scope>
    <source>
        <strain evidence="6">NRRL ISP-5002</strain>
    </source>
</reference>
<evidence type="ECO:0000256" key="4">
    <source>
        <dbReference type="ARBA" id="ARBA00022801"/>
    </source>
</evidence>
<dbReference type="Gene3D" id="3.40.50.1450">
    <property type="entry name" value="HybD-like"/>
    <property type="match status" value="1"/>
</dbReference>
<gene>
    <name evidence="5" type="ORF">ADL29_30740</name>
</gene>
<protein>
    <submittedName>
        <fullName evidence="5">Protease</fullName>
    </submittedName>
</protein>
<evidence type="ECO:0000256" key="3">
    <source>
        <dbReference type="ARBA" id="ARBA00022750"/>
    </source>
</evidence>
<dbReference type="SUPFAM" id="SSF53163">
    <property type="entry name" value="HybD-like"/>
    <property type="match status" value="1"/>
</dbReference>
<keyword evidence="6" id="KW-1185">Reference proteome</keyword>
<dbReference type="PANTHER" id="PTHR30302:SF1">
    <property type="entry name" value="HYDROGENASE 2 MATURATION PROTEASE"/>
    <property type="match status" value="1"/>
</dbReference>
<dbReference type="InterPro" id="IPR000671">
    <property type="entry name" value="Peptidase_A31"/>
</dbReference>
<dbReference type="RefSeq" id="WP_053926795.1">
    <property type="nucleotide sequence ID" value="NZ_LGKG01000163.1"/>
</dbReference>
<keyword evidence="4" id="KW-0378">Hydrolase</keyword>
<evidence type="ECO:0000256" key="2">
    <source>
        <dbReference type="ARBA" id="ARBA00022670"/>
    </source>
</evidence>
<dbReference type="NCBIfam" id="TIGR00072">
    <property type="entry name" value="hydrog_prot"/>
    <property type="match status" value="1"/>
</dbReference>
<comment type="caution">
    <text evidence="5">The sequence shown here is derived from an EMBL/GenBank/DDBJ whole genome shotgun (WGS) entry which is preliminary data.</text>
</comment>
<dbReference type="CDD" id="cd06068">
    <property type="entry name" value="H2MP_like-1"/>
    <property type="match status" value="1"/>
</dbReference>
<evidence type="ECO:0000313" key="6">
    <source>
        <dbReference type="Proteomes" id="UP000037982"/>
    </source>
</evidence>
<dbReference type="Pfam" id="PF01750">
    <property type="entry name" value="HycI"/>
    <property type="match status" value="1"/>
</dbReference>
<dbReference type="EMBL" id="LGKG01000163">
    <property type="protein sequence ID" value="KPC60346.1"/>
    <property type="molecule type" value="Genomic_DNA"/>
</dbReference>
<keyword evidence="2 5" id="KW-0645">Protease</keyword>
<dbReference type="GO" id="GO:0004190">
    <property type="term" value="F:aspartic-type endopeptidase activity"/>
    <property type="evidence" value="ECO:0007669"/>
    <property type="project" value="UniProtKB-KW"/>
</dbReference>
<organism evidence="5 6">
    <name type="scientific">Streptomyces chattanoogensis</name>
    <dbReference type="NCBI Taxonomy" id="66876"/>
    <lineage>
        <taxon>Bacteria</taxon>
        <taxon>Bacillati</taxon>
        <taxon>Actinomycetota</taxon>
        <taxon>Actinomycetes</taxon>
        <taxon>Kitasatosporales</taxon>
        <taxon>Streptomycetaceae</taxon>
        <taxon>Streptomyces</taxon>
    </lineage>
</organism>
<keyword evidence="3" id="KW-0064">Aspartyl protease</keyword>
<dbReference type="InterPro" id="IPR023430">
    <property type="entry name" value="Pept_HybD-like_dom_sf"/>
</dbReference>
<dbReference type="PRINTS" id="PR00446">
    <property type="entry name" value="HYDRGNUPTAKE"/>
</dbReference>
<proteinExistence type="inferred from homology"/>
<accession>A0A0N0XS36</accession>
<dbReference type="GO" id="GO:0008047">
    <property type="term" value="F:enzyme activator activity"/>
    <property type="evidence" value="ECO:0007669"/>
    <property type="project" value="InterPro"/>
</dbReference>
<evidence type="ECO:0000256" key="1">
    <source>
        <dbReference type="ARBA" id="ARBA00006814"/>
    </source>
</evidence>
<dbReference type="AlphaFoldDB" id="A0A0N0XS36"/>
<evidence type="ECO:0000313" key="5">
    <source>
        <dbReference type="EMBL" id="KPC60346.1"/>
    </source>
</evidence>
<dbReference type="PANTHER" id="PTHR30302">
    <property type="entry name" value="HYDROGENASE 1 MATURATION PROTEASE"/>
    <property type="match status" value="1"/>
</dbReference>
<sequence>MNDGTPPAPTRTLIAGVGNIFLGDDGFGVEAVRRLGEHPLPGHVEVVDAGVRGVHLAYQMLDGYHTVLLVDASARGGAPGTVYLLDATDPDPAAPRPPAIDGHHMTPDSVLALLDTLSAGTGDSRPQRVLVVGCEPADLDEGIGLSEPVAAAVDEAVRLILRLVGGAEPAADDTRPPTGATHH</sequence>
<name>A0A0N0XS36_9ACTN</name>
<dbReference type="PATRIC" id="fig|66876.3.peg.6770"/>
<dbReference type="GO" id="GO:0016485">
    <property type="term" value="P:protein processing"/>
    <property type="evidence" value="ECO:0007669"/>
    <property type="project" value="TreeGrafter"/>
</dbReference>
<comment type="similarity">
    <text evidence="1">Belongs to the peptidase A31 family.</text>
</comment>
<dbReference type="Proteomes" id="UP000037982">
    <property type="component" value="Unassembled WGS sequence"/>
</dbReference>